<dbReference type="NCBIfam" id="TIGR00172">
    <property type="entry name" value="maf"/>
    <property type="match status" value="1"/>
</dbReference>
<feature type="site" description="Important for substrate specificity" evidence="3">
    <location>
        <position position="71"/>
    </location>
</feature>
<comment type="caution">
    <text evidence="3">Lacks conserved residue(s) required for the propagation of feature annotation.</text>
</comment>
<accession>A0ABU5CM73</accession>
<comment type="similarity">
    <text evidence="3">Belongs to the Maf family. YhdE subfamily.</text>
</comment>
<dbReference type="SUPFAM" id="SSF52972">
    <property type="entry name" value="ITPase-like"/>
    <property type="match status" value="1"/>
</dbReference>
<comment type="subcellular location">
    <subcellularLocation>
        <location evidence="3">Cytoplasm</location>
    </subcellularLocation>
</comment>
<comment type="caution">
    <text evidence="4">The sequence shown here is derived from an EMBL/GenBank/DDBJ whole genome shotgun (WGS) entry which is preliminary data.</text>
</comment>
<dbReference type="InterPro" id="IPR003697">
    <property type="entry name" value="Maf-like"/>
</dbReference>
<dbReference type="Pfam" id="PF02545">
    <property type="entry name" value="Maf"/>
    <property type="match status" value="1"/>
</dbReference>
<dbReference type="PANTHER" id="PTHR43213">
    <property type="entry name" value="BIFUNCTIONAL DTTP/UTP PYROPHOSPHATASE/METHYLTRANSFERASE PROTEIN-RELATED"/>
    <property type="match status" value="1"/>
</dbReference>
<dbReference type="EC" id="3.6.1.9" evidence="3"/>
<proteinExistence type="inferred from homology"/>
<comment type="catalytic activity">
    <reaction evidence="3">
        <text>dTTP + H2O = dTMP + diphosphate + H(+)</text>
        <dbReference type="Rhea" id="RHEA:28534"/>
        <dbReference type="ChEBI" id="CHEBI:15377"/>
        <dbReference type="ChEBI" id="CHEBI:15378"/>
        <dbReference type="ChEBI" id="CHEBI:33019"/>
        <dbReference type="ChEBI" id="CHEBI:37568"/>
        <dbReference type="ChEBI" id="CHEBI:63528"/>
        <dbReference type="EC" id="3.6.1.9"/>
    </reaction>
</comment>
<dbReference type="HAMAP" id="MF_00528">
    <property type="entry name" value="Maf"/>
    <property type="match status" value="1"/>
</dbReference>
<gene>
    <name evidence="4" type="ORF">RWD45_00965</name>
</gene>
<keyword evidence="2 3" id="KW-0378">Hydrolase</keyword>
<evidence type="ECO:0000256" key="3">
    <source>
        <dbReference type="HAMAP-Rule" id="MF_00528"/>
    </source>
</evidence>
<feature type="site" description="Important for substrate specificity" evidence="3">
    <location>
        <position position="153"/>
    </location>
</feature>
<dbReference type="GO" id="GO:0016787">
    <property type="term" value="F:hydrolase activity"/>
    <property type="evidence" value="ECO:0007669"/>
    <property type="project" value="UniProtKB-KW"/>
</dbReference>
<reference evidence="4 5" key="1">
    <citation type="submission" date="2023-10" db="EMBL/GenBank/DDBJ databases">
        <title>Virgibacillus soli CC-YMP-6 genome.</title>
        <authorList>
            <person name="Miliotis G."/>
            <person name="Sengupta P."/>
            <person name="Hameed A."/>
            <person name="Chuvochina M."/>
            <person name="Mcdonagh F."/>
            <person name="Simpson A.C."/>
            <person name="Singh N.K."/>
            <person name="Rekha P.D."/>
            <person name="Raman K."/>
            <person name="Hugenholtz P."/>
            <person name="Venkateswaran K."/>
        </authorList>
    </citation>
    <scope>NUCLEOTIDE SEQUENCE [LARGE SCALE GENOMIC DNA]</scope>
    <source>
        <strain evidence="4 5">CC-YMP-6</strain>
    </source>
</reference>
<dbReference type="PANTHER" id="PTHR43213:SF5">
    <property type="entry name" value="BIFUNCTIONAL DTTP_UTP PYROPHOSPHATASE_METHYLTRANSFERASE PROTEIN-RELATED"/>
    <property type="match status" value="1"/>
</dbReference>
<evidence type="ECO:0000313" key="5">
    <source>
        <dbReference type="Proteomes" id="UP001275315"/>
    </source>
</evidence>
<evidence type="ECO:0000313" key="4">
    <source>
        <dbReference type="EMBL" id="MDY0407467.1"/>
    </source>
</evidence>
<keyword evidence="5" id="KW-1185">Reference proteome</keyword>
<name>A0ABU5CM73_9BACI</name>
<protein>
    <recommendedName>
        <fullName evidence="3">dTTP/UTP pyrophosphatase</fullName>
        <shortName evidence="3">dTTPase/UTPase</shortName>
        <ecNumber evidence="3">3.6.1.9</ecNumber>
    </recommendedName>
    <alternativeName>
        <fullName evidence="3">Nucleoside triphosphate pyrophosphatase</fullName>
    </alternativeName>
    <alternativeName>
        <fullName evidence="3">Nucleotide pyrophosphatase</fullName>
        <shortName evidence="3">Nucleotide PPase</shortName>
    </alternativeName>
</protein>
<dbReference type="CDD" id="cd00555">
    <property type="entry name" value="Maf"/>
    <property type="match status" value="1"/>
</dbReference>
<dbReference type="EMBL" id="JAWDIQ010000001">
    <property type="protein sequence ID" value="MDY0407467.1"/>
    <property type="molecule type" value="Genomic_DNA"/>
</dbReference>
<feature type="active site" description="Proton acceptor" evidence="3">
    <location>
        <position position="70"/>
    </location>
</feature>
<dbReference type="Proteomes" id="UP001275315">
    <property type="component" value="Unassembled WGS sequence"/>
</dbReference>
<keyword evidence="3" id="KW-0963">Cytoplasm</keyword>
<comment type="cofactor">
    <cofactor evidence="1 3">
        <name>a divalent metal cation</name>
        <dbReference type="ChEBI" id="CHEBI:60240"/>
    </cofactor>
</comment>
<evidence type="ECO:0000256" key="2">
    <source>
        <dbReference type="ARBA" id="ARBA00022801"/>
    </source>
</evidence>
<dbReference type="RefSeq" id="WP_320378283.1">
    <property type="nucleotide sequence ID" value="NZ_JAWDIQ010000001.1"/>
</dbReference>
<comment type="function">
    <text evidence="3">Nucleoside triphosphate pyrophosphatase that hydrolyzes dTTP and UTP. May have a dual role in cell division arrest and in preventing the incorporation of modified nucleotides into cellular nucleic acids.</text>
</comment>
<dbReference type="InterPro" id="IPR029001">
    <property type="entry name" value="ITPase-like_fam"/>
</dbReference>
<keyword evidence="3" id="KW-0546">Nucleotide metabolism</keyword>
<sequence length="191" mass="21546">MAKKLILASSSPRRQELLNQAQIPFTVRKADTNESQITTNILTDKVTQLAMLKGREVSFMDDQEVILSADTVVSFNQQIYGKPKNKKEAIQMLASLSGNVHDVYTGVTIRSITDELTFVERTKVEFWPLEKGEIEKYVSSEEPYDKAGAYGIQSLGALFVKQIVGDYYNVVGLPISRVTRELRKFDVYSLN</sequence>
<comment type="catalytic activity">
    <reaction evidence="3">
        <text>UTP + H2O = UMP + diphosphate + H(+)</text>
        <dbReference type="Rhea" id="RHEA:29395"/>
        <dbReference type="ChEBI" id="CHEBI:15377"/>
        <dbReference type="ChEBI" id="CHEBI:15378"/>
        <dbReference type="ChEBI" id="CHEBI:33019"/>
        <dbReference type="ChEBI" id="CHEBI:46398"/>
        <dbReference type="ChEBI" id="CHEBI:57865"/>
        <dbReference type="EC" id="3.6.1.9"/>
    </reaction>
</comment>
<organism evidence="4 5">
    <name type="scientific">Paracerasibacillus soli</name>
    <dbReference type="NCBI Taxonomy" id="480284"/>
    <lineage>
        <taxon>Bacteria</taxon>
        <taxon>Bacillati</taxon>
        <taxon>Bacillota</taxon>
        <taxon>Bacilli</taxon>
        <taxon>Bacillales</taxon>
        <taxon>Bacillaceae</taxon>
        <taxon>Paracerasibacillus</taxon>
    </lineage>
</organism>
<feature type="site" description="Important for substrate specificity" evidence="3">
    <location>
        <position position="13"/>
    </location>
</feature>
<dbReference type="Gene3D" id="3.90.950.10">
    <property type="match status" value="1"/>
</dbReference>
<dbReference type="PIRSF" id="PIRSF006305">
    <property type="entry name" value="Maf"/>
    <property type="match status" value="1"/>
</dbReference>
<evidence type="ECO:0000256" key="1">
    <source>
        <dbReference type="ARBA" id="ARBA00001968"/>
    </source>
</evidence>